<accession>A0ABV9DY31</accession>
<dbReference type="Pfam" id="PF01177">
    <property type="entry name" value="Asp_Glu_race"/>
    <property type="match status" value="1"/>
</dbReference>
<dbReference type="EMBL" id="JBHSFQ010000018">
    <property type="protein sequence ID" value="MFC4563804.1"/>
    <property type="molecule type" value="Genomic_DNA"/>
</dbReference>
<keyword evidence="2" id="KW-1185">Reference proteome</keyword>
<dbReference type="Proteomes" id="UP001595923">
    <property type="component" value="Unassembled WGS sequence"/>
</dbReference>
<dbReference type="InterPro" id="IPR015942">
    <property type="entry name" value="Asp/Glu/hydantoin_racemase"/>
</dbReference>
<gene>
    <name evidence="1" type="ORF">ACFO4E_18240</name>
</gene>
<dbReference type="RefSeq" id="WP_378576388.1">
    <property type="nucleotide sequence ID" value="NZ_JBHSFQ010000018.1"/>
</dbReference>
<dbReference type="Gene3D" id="3.40.50.1860">
    <property type="match status" value="2"/>
</dbReference>
<sequence>MRIGVIRVVTTTDDDYLNSHGRVIEAEQGVATVSRCIPDQPRGVHDAPSFAAAAEKVADLAVRMERDDAVDALLISCAADPGLDPARGRVRIPVIGAGSAAAARALELGDRVGVLDLTAETPLSVTSVLGGHRVAAIVPDGVTQTHHLRTESGQAASVRAAERLIASGADTIMFACTGMTTIGLAALLRTRVDVPIVDAVRAGGAAAAAAARG</sequence>
<name>A0ABV9DY31_9ACTN</name>
<reference evidence="2" key="1">
    <citation type="journal article" date="2019" name="Int. J. Syst. Evol. Microbiol.">
        <title>The Global Catalogue of Microorganisms (GCM) 10K type strain sequencing project: providing services to taxonomists for standard genome sequencing and annotation.</title>
        <authorList>
            <consortium name="The Broad Institute Genomics Platform"/>
            <consortium name="The Broad Institute Genome Sequencing Center for Infectious Disease"/>
            <person name="Wu L."/>
            <person name="Ma J."/>
        </authorList>
    </citation>
    <scope>NUCLEOTIDE SEQUENCE [LARGE SCALE GENOMIC DNA]</scope>
    <source>
        <strain evidence="2">XZYJ18</strain>
    </source>
</reference>
<evidence type="ECO:0000313" key="1">
    <source>
        <dbReference type="EMBL" id="MFC4563804.1"/>
    </source>
</evidence>
<comment type="caution">
    <text evidence="1">The sequence shown here is derived from an EMBL/GenBank/DDBJ whole genome shotgun (WGS) entry which is preliminary data.</text>
</comment>
<organism evidence="1 2">
    <name type="scientific">Nocardiopsis mangrovi</name>
    <dbReference type="NCBI Taxonomy" id="1179818"/>
    <lineage>
        <taxon>Bacteria</taxon>
        <taxon>Bacillati</taxon>
        <taxon>Actinomycetota</taxon>
        <taxon>Actinomycetes</taxon>
        <taxon>Streptosporangiales</taxon>
        <taxon>Nocardiopsidaceae</taxon>
        <taxon>Nocardiopsis</taxon>
    </lineage>
</organism>
<proteinExistence type="predicted"/>
<protein>
    <submittedName>
        <fullName evidence="1">Aspartate/glutamate racemase family protein</fullName>
    </submittedName>
</protein>
<evidence type="ECO:0000313" key="2">
    <source>
        <dbReference type="Proteomes" id="UP001595923"/>
    </source>
</evidence>
<dbReference type="InterPro" id="IPR001920">
    <property type="entry name" value="Asp/Glu_race"/>
</dbReference>